<keyword evidence="1" id="KW-0805">Transcription regulation</keyword>
<evidence type="ECO:0000256" key="4">
    <source>
        <dbReference type="PROSITE-ProRule" id="PRU00335"/>
    </source>
</evidence>
<dbReference type="PANTHER" id="PTHR30055">
    <property type="entry name" value="HTH-TYPE TRANSCRIPTIONAL REGULATOR RUTR"/>
    <property type="match status" value="1"/>
</dbReference>
<feature type="DNA-binding region" description="H-T-H motif" evidence="4">
    <location>
        <begin position="41"/>
        <end position="60"/>
    </location>
</feature>
<feature type="domain" description="HTH tetR-type" evidence="5">
    <location>
        <begin position="19"/>
        <end position="78"/>
    </location>
</feature>
<dbReference type="Proteomes" id="UP001156389">
    <property type="component" value="Unassembled WGS sequence"/>
</dbReference>
<dbReference type="SUPFAM" id="SSF48498">
    <property type="entry name" value="Tetracyclin repressor-like, C-terminal domain"/>
    <property type="match status" value="1"/>
</dbReference>
<evidence type="ECO:0000313" key="7">
    <source>
        <dbReference type="Proteomes" id="UP001156389"/>
    </source>
</evidence>
<evidence type="ECO:0000256" key="3">
    <source>
        <dbReference type="ARBA" id="ARBA00023163"/>
    </source>
</evidence>
<keyword evidence="7" id="KW-1185">Reference proteome</keyword>
<organism evidence="6 7">
    <name type="scientific">Streptomyces gossypii</name>
    <dbReference type="NCBI Taxonomy" id="2883101"/>
    <lineage>
        <taxon>Bacteria</taxon>
        <taxon>Bacillati</taxon>
        <taxon>Actinomycetota</taxon>
        <taxon>Actinomycetes</taxon>
        <taxon>Kitasatosporales</taxon>
        <taxon>Streptomycetaceae</taxon>
        <taxon>Streptomyces</taxon>
    </lineage>
</organism>
<evidence type="ECO:0000256" key="2">
    <source>
        <dbReference type="ARBA" id="ARBA00023125"/>
    </source>
</evidence>
<protein>
    <submittedName>
        <fullName evidence="6">TetR/AcrR family transcriptional regulator</fullName>
    </submittedName>
</protein>
<proteinExistence type="predicted"/>
<evidence type="ECO:0000256" key="1">
    <source>
        <dbReference type="ARBA" id="ARBA00023015"/>
    </source>
</evidence>
<comment type="caution">
    <text evidence="6">The sequence shown here is derived from an EMBL/GenBank/DDBJ whole genome shotgun (WGS) entry which is preliminary data.</text>
</comment>
<dbReference type="InterPro" id="IPR009057">
    <property type="entry name" value="Homeodomain-like_sf"/>
</dbReference>
<dbReference type="Pfam" id="PF00440">
    <property type="entry name" value="TetR_N"/>
    <property type="match status" value="1"/>
</dbReference>
<gene>
    <name evidence="6" type="ORF">LHJ74_00655</name>
</gene>
<keyword evidence="2 4" id="KW-0238">DNA-binding</keyword>
<dbReference type="PRINTS" id="PR00455">
    <property type="entry name" value="HTHTETR"/>
</dbReference>
<evidence type="ECO:0000259" key="5">
    <source>
        <dbReference type="PROSITE" id="PS50977"/>
    </source>
</evidence>
<sequence>MTTPTTAPTHPRRLRADAERNRARILNAARTLFTQHGTHVSMDEVARHAQVGIGTLYRHFPTKDAMVETASQQRFGEILTYYHTISHNHPEPLEALHLLLTRIAEVETRDRGFATAHTHTNLGSQKPPSPLRENLETQLVQLTTQGQHQGTIRTDIHPTDILPITCGLTAIAHHQTGDYRQYITITLDGLKPQQPTTN</sequence>
<dbReference type="SUPFAM" id="SSF46689">
    <property type="entry name" value="Homeodomain-like"/>
    <property type="match status" value="1"/>
</dbReference>
<dbReference type="PANTHER" id="PTHR30055:SF234">
    <property type="entry name" value="HTH-TYPE TRANSCRIPTIONAL REGULATOR BETI"/>
    <property type="match status" value="1"/>
</dbReference>
<evidence type="ECO:0000313" key="6">
    <source>
        <dbReference type="EMBL" id="MCT2588468.1"/>
    </source>
</evidence>
<dbReference type="PROSITE" id="PS50977">
    <property type="entry name" value="HTH_TETR_2"/>
    <property type="match status" value="1"/>
</dbReference>
<dbReference type="InterPro" id="IPR050109">
    <property type="entry name" value="HTH-type_TetR-like_transc_reg"/>
</dbReference>
<dbReference type="InterPro" id="IPR049445">
    <property type="entry name" value="TetR_SbtR-like_C"/>
</dbReference>
<dbReference type="Pfam" id="PF21597">
    <property type="entry name" value="TetR_C_43"/>
    <property type="match status" value="1"/>
</dbReference>
<accession>A0ABT2JL74</accession>
<dbReference type="InterPro" id="IPR001647">
    <property type="entry name" value="HTH_TetR"/>
</dbReference>
<reference evidence="6 7" key="1">
    <citation type="submission" date="2021-10" db="EMBL/GenBank/DDBJ databases">
        <title>Streptomyces gossypii sp. nov., isolated from soil collected from cotton field.</title>
        <authorList>
            <person name="Ge X."/>
            <person name="Chen X."/>
            <person name="Liu W."/>
        </authorList>
    </citation>
    <scope>NUCLEOTIDE SEQUENCE [LARGE SCALE GENOMIC DNA]</scope>
    <source>
        <strain evidence="6 7">N2-109</strain>
    </source>
</reference>
<keyword evidence="3" id="KW-0804">Transcription</keyword>
<dbReference type="EMBL" id="JAJAGO010000001">
    <property type="protein sequence ID" value="MCT2588468.1"/>
    <property type="molecule type" value="Genomic_DNA"/>
</dbReference>
<name>A0ABT2JL74_9ACTN</name>
<dbReference type="InterPro" id="IPR036271">
    <property type="entry name" value="Tet_transcr_reg_TetR-rel_C_sf"/>
</dbReference>
<dbReference type="RefSeq" id="WP_260215376.1">
    <property type="nucleotide sequence ID" value="NZ_JAJAGO010000001.1"/>
</dbReference>
<dbReference type="Gene3D" id="1.10.357.10">
    <property type="entry name" value="Tetracycline Repressor, domain 2"/>
    <property type="match status" value="1"/>
</dbReference>